<evidence type="ECO:0000256" key="4">
    <source>
        <dbReference type="ARBA" id="ARBA00023136"/>
    </source>
</evidence>
<dbReference type="InterPro" id="IPR051957">
    <property type="entry name" value="CRISP-LCCL_domain"/>
</dbReference>
<evidence type="ECO:0000256" key="3">
    <source>
        <dbReference type="ARBA" id="ARBA00022989"/>
    </source>
</evidence>
<evidence type="ECO:0000313" key="9">
    <source>
        <dbReference type="Proteomes" id="UP000249497"/>
    </source>
</evidence>
<sequence length="839" mass="91403">MPVISRLISIVFRVVEVICAAVVAGIIGHYLHQYNGDAWPVARWIYTEVIAGLSILLGLIWLIPFSSGFFSWPFDVIISFAWFAAFGILVDAIHKLNCGSIWYWGGIIHNNSCGRWKAAEAFSFISAIVWLASALVGIWFTFRVRDSSAPRQSSSRSSSFEKGSQDYRLTVLEPEHHDDSDSSQLVVIGRESSDLRPDAATREPLLPTSSPITDHNRHHEPEKFSCSISGIRTWIKGPVPPVEYKITPWLVRWQTAPSRYVERLLPSTRARVSLLVACIALWGVVFLTILHVSITGQEIPGYGAPVKLSCHARLWYNSTECGLDGEACRPFDNGGFAFRCPASCADAILLEPYVVGPAEYNYRPLVIGGSLQDNSTADTAASLGDPGIYRGDSAICPAALHAGLIDSQTGGCGVLRRTGEHNDYPSVSKNGITSIGFASSFPLSFTFNTDSSENTSCRDQRWPLFTFSLLTTTLLSLCTTSSAGFFASIYFIVYFQVALSSDPPYSPDYLEIVSTALGRFLPCAMVGWAIYHFAVRRTLAHNLPARWDQTVLWLGPCWVGALNTDTFDKIPISRLTPHDLQQQPGAIPALLTIVACLVLIVLTQALAFRKEGRLPQMLTVYAVFVAGLALLLAVPHMNLRIHHYILSLLFLPGTTLQTRPCLVYQGLLVGLFVNGIARWGFDSILQTGAALLDGAQLGSVLPVIAFAVGRDALVNGTRGPSVGDGVSVLVNDVERYRGFWSDLVGGAGADAGDANADGGNATVAVAAAAGEGLFNWTRLADGEDEYFRFAFMRLNALGGFWYEDFTKPGVWTREGAWMGWEEVENDQDGDDGSDGGGAR</sequence>
<dbReference type="EMBL" id="KZ824776">
    <property type="protein sequence ID" value="RAH84858.1"/>
    <property type="molecule type" value="Genomic_DNA"/>
</dbReference>
<dbReference type="PANTHER" id="PTHR31331:SF1">
    <property type="entry name" value="CYSTEINE RICH SECRETORY PROTEIN LCCL DOMAIN CONTAINING 2"/>
    <property type="match status" value="1"/>
</dbReference>
<feature type="transmembrane region" description="Helical" evidence="6">
    <location>
        <begin position="70"/>
        <end position="90"/>
    </location>
</feature>
<comment type="subcellular location">
    <subcellularLocation>
        <location evidence="1">Membrane</location>
        <topology evidence="1">Multi-pass membrane protein</topology>
    </subcellularLocation>
</comment>
<keyword evidence="4 6" id="KW-0472">Membrane</keyword>
<dbReference type="GeneID" id="37180175"/>
<organism evidence="8 9">
    <name type="scientific">Aspergillus japonicus CBS 114.51</name>
    <dbReference type="NCBI Taxonomy" id="1448312"/>
    <lineage>
        <taxon>Eukaryota</taxon>
        <taxon>Fungi</taxon>
        <taxon>Dikarya</taxon>
        <taxon>Ascomycota</taxon>
        <taxon>Pezizomycotina</taxon>
        <taxon>Eurotiomycetes</taxon>
        <taxon>Eurotiomycetidae</taxon>
        <taxon>Eurotiales</taxon>
        <taxon>Aspergillaceae</taxon>
        <taxon>Aspergillus</taxon>
        <taxon>Aspergillus subgen. Circumdati</taxon>
    </lineage>
</organism>
<evidence type="ECO:0000256" key="2">
    <source>
        <dbReference type="ARBA" id="ARBA00022692"/>
    </source>
</evidence>
<dbReference type="PROSITE" id="PS50820">
    <property type="entry name" value="LCCL"/>
    <property type="match status" value="1"/>
</dbReference>
<dbReference type="PANTHER" id="PTHR31331">
    <property type="entry name" value="LCCL DOMAIN PROTEIN (AFU_ORTHOLOGUE AFUA_5G08630)"/>
    <property type="match status" value="1"/>
</dbReference>
<feature type="transmembrane region" description="Helical" evidence="6">
    <location>
        <begin position="462"/>
        <end position="495"/>
    </location>
</feature>
<evidence type="ECO:0000256" key="6">
    <source>
        <dbReference type="SAM" id="Phobius"/>
    </source>
</evidence>
<feature type="transmembrane region" description="Helical" evidence="6">
    <location>
        <begin position="620"/>
        <end position="642"/>
    </location>
</feature>
<reference evidence="8 9" key="1">
    <citation type="submission" date="2018-02" db="EMBL/GenBank/DDBJ databases">
        <title>The genomes of Aspergillus section Nigri reveals drivers in fungal speciation.</title>
        <authorList>
            <consortium name="DOE Joint Genome Institute"/>
            <person name="Vesth T.C."/>
            <person name="Nybo J."/>
            <person name="Theobald S."/>
            <person name="Brandl J."/>
            <person name="Frisvad J.C."/>
            <person name="Nielsen K.F."/>
            <person name="Lyhne E.K."/>
            <person name="Kogle M.E."/>
            <person name="Kuo A."/>
            <person name="Riley R."/>
            <person name="Clum A."/>
            <person name="Nolan M."/>
            <person name="Lipzen A."/>
            <person name="Salamov A."/>
            <person name="Henrissat B."/>
            <person name="Wiebenga A."/>
            <person name="De vries R.P."/>
            <person name="Grigoriev I.V."/>
            <person name="Mortensen U.H."/>
            <person name="Andersen M.R."/>
            <person name="Baker S.E."/>
        </authorList>
    </citation>
    <scope>NUCLEOTIDE SEQUENCE [LARGE SCALE GENOMIC DNA]</scope>
    <source>
        <strain evidence="8 9">CBS 114.51</strain>
    </source>
</reference>
<accession>A0A8T8X9T1</accession>
<keyword evidence="2 6" id="KW-0812">Transmembrane</keyword>
<protein>
    <recommendedName>
        <fullName evidence="7">LCCL domain-containing protein</fullName>
    </recommendedName>
</protein>
<name>A0A8T8X9T1_ASPJA</name>
<evidence type="ECO:0000256" key="1">
    <source>
        <dbReference type="ARBA" id="ARBA00004141"/>
    </source>
</evidence>
<dbReference type="Proteomes" id="UP000249497">
    <property type="component" value="Unassembled WGS sequence"/>
</dbReference>
<dbReference type="SUPFAM" id="SSF69848">
    <property type="entry name" value="LCCL domain"/>
    <property type="match status" value="1"/>
</dbReference>
<gene>
    <name evidence="8" type="ORF">BO86DRAFT_445937</name>
</gene>
<dbReference type="Pfam" id="PF01284">
    <property type="entry name" value="MARVEL"/>
    <property type="match status" value="1"/>
</dbReference>
<dbReference type="GO" id="GO:0016020">
    <property type="term" value="C:membrane"/>
    <property type="evidence" value="ECO:0007669"/>
    <property type="project" value="UniProtKB-SubCell"/>
</dbReference>
<feature type="transmembrane region" description="Helical" evidence="6">
    <location>
        <begin position="516"/>
        <end position="534"/>
    </location>
</feature>
<dbReference type="Pfam" id="PF03815">
    <property type="entry name" value="LCCL"/>
    <property type="match status" value="1"/>
</dbReference>
<dbReference type="OrthoDB" id="441660at2759"/>
<evidence type="ECO:0000256" key="5">
    <source>
        <dbReference type="SAM" id="MobiDB-lite"/>
    </source>
</evidence>
<dbReference type="RefSeq" id="XP_025530752.1">
    <property type="nucleotide sequence ID" value="XM_025676482.1"/>
</dbReference>
<dbReference type="InterPro" id="IPR036609">
    <property type="entry name" value="LCCL_sf"/>
</dbReference>
<proteinExistence type="predicted"/>
<dbReference type="InterPro" id="IPR004043">
    <property type="entry name" value="LCCL"/>
</dbReference>
<evidence type="ECO:0000259" key="7">
    <source>
        <dbReference type="PROSITE" id="PS50820"/>
    </source>
</evidence>
<feature type="transmembrane region" description="Helical" evidence="6">
    <location>
        <begin position="44"/>
        <end position="63"/>
    </location>
</feature>
<dbReference type="Gene3D" id="2.170.130.20">
    <property type="entry name" value="LCCL-like domain"/>
    <property type="match status" value="1"/>
</dbReference>
<keyword evidence="3 6" id="KW-1133">Transmembrane helix</keyword>
<feature type="transmembrane region" description="Helical" evidence="6">
    <location>
        <begin position="7"/>
        <end position="32"/>
    </location>
</feature>
<dbReference type="InterPro" id="IPR008253">
    <property type="entry name" value="Marvel"/>
</dbReference>
<feature type="transmembrane region" description="Helical" evidence="6">
    <location>
        <begin position="586"/>
        <end position="608"/>
    </location>
</feature>
<feature type="transmembrane region" description="Helical" evidence="6">
    <location>
        <begin position="121"/>
        <end position="142"/>
    </location>
</feature>
<dbReference type="SMART" id="SM00603">
    <property type="entry name" value="LCCL"/>
    <property type="match status" value="1"/>
</dbReference>
<feature type="transmembrane region" description="Helical" evidence="6">
    <location>
        <begin position="272"/>
        <end position="294"/>
    </location>
</feature>
<feature type="region of interest" description="Disordered" evidence="5">
    <location>
        <begin position="194"/>
        <end position="221"/>
    </location>
</feature>
<keyword evidence="9" id="KW-1185">Reference proteome</keyword>
<evidence type="ECO:0000313" key="8">
    <source>
        <dbReference type="EMBL" id="RAH84858.1"/>
    </source>
</evidence>
<feature type="domain" description="LCCL" evidence="7">
    <location>
        <begin position="384"/>
        <end position="435"/>
    </location>
</feature>
<dbReference type="AlphaFoldDB" id="A0A8T8X9T1"/>